<reference evidence="2 3" key="1">
    <citation type="journal article" date="2014" name="Genome Announc.">
        <title>Draft genome sequences of the altered schaedler flora, a defined bacterial community from gnotobiotic mice.</title>
        <authorList>
            <person name="Wannemuehler M.J."/>
            <person name="Overstreet A.M."/>
            <person name="Ward D.V."/>
            <person name="Phillips G.J."/>
        </authorList>
    </citation>
    <scope>NUCLEOTIDE SEQUENCE [LARGE SCALE GENOMIC DNA]</scope>
    <source>
        <strain evidence="2 3">ASF492</strain>
    </source>
</reference>
<keyword evidence="3" id="KW-1185">Reference proteome</keyword>
<evidence type="ECO:0000313" key="3">
    <source>
        <dbReference type="Proteomes" id="UP000012589"/>
    </source>
</evidence>
<dbReference type="HOGENOM" id="CLU_127571_2_0_9"/>
<name>N2A9S4_9FIRM</name>
<keyword evidence="1" id="KW-1133">Transmembrane helix</keyword>
<dbReference type="Proteomes" id="UP000012589">
    <property type="component" value="Unassembled WGS sequence"/>
</dbReference>
<keyword evidence="1" id="KW-0812">Transmembrane</keyword>
<dbReference type="PATRIC" id="fig|1235802.3.peg.2745"/>
<organism evidence="2 3">
    <name type="scientific">Eubacterium plexicaudatum ASF492</name>
    <dbReference type="NCBI Taxonomy" id="1235802"/>
    <lineage>
        <taxon>Bacteria</taxon>
        <taxon>Bacillati</taxon>
        <taxon>Bacillota</taxon>
        <taxon>Clostridia</taxon>
        <taxon>Eubacteriales</taxon>
        <taxon>Eubacteriaceae</taxon>
        <taxon>Eubacterium</taxon>
    </lineage>
</organism>
<gene>
    <name evidence="2" type="ORF">C823_02595</name>
</gene>
<dbReference type="OrthoDB" id="1778612at2"/>
<dbReference type="EMBL" id="AQFT01000085">
    <property type="protein sequence ID" value="EMZ26102.1"/>
    <property type="molecule type" value="Genomic_DNA"/>
</dbReference>
<keyword evidence="1" id="KW-0472">Membrane</keyword>
<feature type="transmembrane region" description="Helical" evidence="1">
    <location>
        <begin position="83"/>
        <end position="108"/>
    </location>
</feature>
<comment type="caution">
    <text evidence="2">The sequence shown here is derived from an EMBL/GenBank/DDBJ whole genome shotgun (WGS) entry which is preliminary data.</text>
</comment>
<dbReference type="eggNOG" id="ENOG5032UC0">
    <property type="taxonomic scope" value="Bacteria"/>
</dbReference>
<evidence type="ECO:0000313" key="2">
    <source>
        <dbReference type="EMBL" id="EMZ26102.1"/>
    </source>
</evidence>
<dbReference type="AlphaFoldDB" id="N2A9S4"/>
<sequence length="138" mass="16345">MIDQERVREMTKLAAYEQREGKKYRQVVRYYRSDFAARHLLMAFFCGTAVFGMGLLMWGVCHTDKLMQQLNDMDLIALGTTILVRYLFFLIVYLIAVEIYANVFYAAGRKSMKRQYRRLKHLGRLYDEQENRTTPTGH</sequence>
<evidence type="ECO:0000256" key="1">
    <source>
        <dbReference type="SAM" id="Phobius"/>
    </source>
</evidence>
<dbReference type="STRING" id="1235802.C823_02595"/>
<accession>N2A9S4</accession>
<protein>
    <submittedName>
        <fullName evidence="2">Uncharacterized protein</fullName>
    </submittedName>
</protein>
<feature type="transmembrane region" description="Helical" evidence="1">
    <location>
        <begin position="39"/>
        <end position="60"/>
    </location>
</feature>
<proteinExistence type="predicted"/>